<evidence type="ECO:0000256" key="4">
    <source>
        <dbReference type="ARBA" id="ARBA00022475"/>
    </source>
</evidence>
<comment type="subcellular location">
    <subcellularLocation>
        <location evidence="1">Cell membrane</location>
        <topology evidence="1">Multi-pass membrane protein</topology>
    </subcellularLocation>
</comment>
<comment type="caution">
    <text evidence="12">The sequence shown here is derived from an EMBL/GenBank/DDBJ whole genome shotgun (WGS) entry which is preliminary data.</text>
</comment>
<dbReference type="Proteomes" id="UP000539175">
    <property type="component" value="Unassembled WGS sequence"/>
</dbReference>
<dbReference type="SUPFAM" id="SSF144083">
    <property type="entry name" value="Magnesium transport protein CorA, transmembrane region"/>
    <property type="match status" value="1"/>
</dbReference>
<evidence type="ECO:0000256" key="10">
    <source>
        <dbReference type="ARBA" id="ARBA00023136"/>
    </source>
</evidence>
<keyword evidence="3" id="KW-0813">Transport</keyword>
<dbReference type="GO" id="GO:0015095">
    <property type="term" value="F:magnesium ion transmembrane transporter activity"/>
    <property type="evidence" value="ECO:0007669"/>
    <property type="project" value="TreeGrafter"/>
</dbReference>
<dbReference type="EMBL" id="JACIIZ010000008">
    <property type="protein sequence ID" value="MBB6252609.1"/>
    <property type="molecule type" value="Genomic_DNA"/>
</dbReference>
<evidence type="ECO:0000256" key="2">
    <source>
        <dbReference type="ARBA" id="ARBA00009765"/>
    </source>
</evidence>
<evidence type="ECO:0000256" key="8">
    <source>
        <dbReference type="ARBA" id="ARBA00022989"/>
    </source>
</evidence>
<dbReference type="AlphaFoldDB" id="A0A7X0B1S0"/>
<name>A0A7X0B1S0_9PROT</name>
<feature type="transmembrane region" description="Helical" evidence="11">
    <location>
        <begin position="310"/>
        <end position="330"/>
    </location>
</feature>
<keyword evidence="6 11" id="KW-0812">Transmembrane</keyword>
<evidence type="ECO:0000256" key="6">
    <source>
        <dbReference type="ARBA" id="ARBA00022692"/>
    </source>
</evidence>
<evidence type="ECO:0000256" key="11">
    <source>
        <dbReference type="SAM" id="Phobius"/>
    </source>
</evidence>
<keyword evidence="8 11" id="KW-1133">Transmembrane helix</keyword>
<keyword evidence="7" id="KW-0862">Zinc</keyword>
<accession>A0A7X0B1S0</accession>
<keyword evidence="10 11" id="KW-0472">Membrane</keyword>
<evidence type="ECO:0000256" key="9">
    <source>
        <dbReference type="ARBA" id="ARBA00023065"/>
    </source>
</evidence>
<evidence type="ECO:0000256" key="5">
    <source>
        <dbReference type="ARBA" id="ARBA00022519"/>
    </source>
</evidence>
<keyword evidence="5" id="KW-0997">Cell inner membrane</keyword>
<gene>
    <name evidence="12" type="ORF">FHS74_003169</name>
</gene>
<organism evidence="12 13">
    <name type="scientific">Nitrospirillum iridis</name>
    <dbReference type="NCBI Taxonomy" id="765888"/>
    <lineage>
        <taxon>Bacteria</taxon>
        <taxon>Pseudomonadati</taxon>
        <taxon>Pseudomonadota</taxon>
        <taxon>Alphaproteobacteria</taxon>
        <taxon>Rhodospirillales</taxon>
        <taxon>Azospirillaceae</taxon>
        <taxon>Nitrospirillum</taxon>
    </lineage>
</organism>
<evidence type="ECO:0000256" key="3">
    <source>
        <dbReference type="ARBA" id="ARBA00022448"/>
    </source>
</evidence>
<protein>
    <submittedName>
        <fullName evidence="12">Zinc transporter</fullName>
    </submittedName>
</protein>
<reference evidence="12 13" key="1">
    <citation type="submission" date="2020-08" db="EMBL/GenBank/DDBJ databases">
        <title>Genomic Encyclopedia of Type Strains, Phase IV (KMG-IV): sequencing the most valuable type-strain genomes for metagenomic binning, comparative biology and taxonomic classification.</title>
        <authorList>
            <person name="Goeker M."/>
        </authorList>
    </citation>
    <scope>NUCLEOTIDE SEQUENCE [LARGE SCALE GENOMIC DNA]</scope>
    <source>
        <strain evidence="12 13">DSM 22198</strain>
    </source>
</reference>
<dbReference type="InterPro" id="IPR045861">
    <property type="entry name" value="CorA_cytoplasmic_dom"/>
</dbReference>
<dbReference type="SUPFAM" id="SSF143865">
    <property type="entry name" value="CorA soluble domain-like"/>
    <property type="match status" value="1"/>
</dbReference>
<dbReference type="Pfam" id="PF01544">
    <property type="entry name" value="CorA"/>
    <property type="match status" value="1"/>
</dbReference>
<proteinExistence type="inferred from homology"/>
<keyword evidence="13" id="KW-1185">Reference proteome</keyword>
<feature type="transmembrane region" description="Helical" evidence="11">
    <location>
        <begin position="274"/>
        <end position="298"/>
    </location>
</feature>
<comment type="similarity">
    <text evidence="2">Belongs to the CorA metal ion transporter (MIT) (TC 1.A.35) family.</text>
</comment>
<evidence type="ECO:0000256" key="1">
    <source>
        <dbReference type="ARBA" id="ARBA00004651"/>
    </source>
</evidence>
<dbReference type="RefSeq" id="WP_184802190.1">
    <property type="nucleotide sequence ID" value="NZ_JACIIZ010000008.1"/>
</dbReference>
<dbReference type="PANTHER" id="PTHR46494">
    <property type="entry name" value="CORA FAMILY METAL ION TRANSPORTER (EUROFUNG)"/>
    <property type="match status" value="1"/>
</dbReference>
<dbReference type="Gene3D" id="3.30.460.20">
    <property type="entry name" value="CorA soluble domain-like"/>
    <property type="match status" value="1"/>
</dbReference>
<evidence type="ECO:0000313" key="12">
    <source>
        <dbReference type="EMBL" id="MBB6252609.1"/>
    </source>
</evidence>
<dbReference type="GO" id="GO:0000287">
    <property type="term" value="F:magnesium ion binding"/>
    <property type="evidence" value="ECO:0007669"/>
    <property type="project" value="TreeGrafter"/>
</dbReference>
<dbReference type="InterPro" id="IPR002523">
    <property type="entry name" value="MgTranspt_CorA/ZnTranspt_ZntB"/>
</dbReference>
<sequence>MGTTRAAADISEEHGLICGFLIRGGTVTPVPWPGISAAMAQADGLVWLHFNLVDVRARQWIEAMPTLPRGGRQALLGQDSHFRLEPAGEEGLTGVLADLHHRFDDPAGGLGQLRIYMESRLVITARRQPLMAVDQLRRSIAQGLAPVSAVDLVAHLMFHLTDTVAAEVSELADDVDDVEDALLADRLEDEGEKLGRIRRTSARLRRHLGPQRTALNVALGRMPHWCGGEDRSRLRQGIDRLEGVSQDLDLVQERARLLQDELSNRFSEATNRNLYVLSIVTTILLPVNLITGIFGMNVGGLPWSGHDAGFLWVCGVMIFTIVASLVVLHWRRLF</sequence>
<evidence type="ECO:0000256" key="7">
    <source>
        <dbReference type="ARBA" id="ARBA00022833"/>
    </source>
</evidence>
<dbReference type="PANTHER" id="PTHR46494:SF3">
    <property type="entry name" value="ZINC TRANSPORT PROTEIN ZNTB"/>
    <property type="match status" value="1"/>
</dbReference>
<keyword evidence="4" id="KW-1003">Cell membrane</keyword>
<dbReference type="GO" id="GO:0005886">
    <property type="term" value="C:plasma membrane"/>
    <property type="evidence" value="ECO:0007669"/>
    <property type="project" value="UniProtKB-SubCell"/>
</dbReference>
<dbReference type="InterPro" id="IPR045863">
    <property type="entry name" value="CorA_TM1_TM2"/>
</dbReference>
<dbReference type="Gene3D" id="1.20.58.340">
    <property type="entry name" value="Magnesium transport protein CorA, transmembrane region"/>
    <property type="match status" value="2"/>
</dbReference>
<evidence type="ECO:0000313" key="13">
    <source>
        <dbReference type="Proteomes" id="UP000539175"/>
    </source>
</evidence>
<keyword evidence="9" id="KW-0406">Ion transport</keyword>
<dbReference type="GO" id="GO:0050897">
    <property type="term" value="F:cobalt ion binding"/>
    <property type="evidence" value="ECO:0007669"/>
    <property type="project" value="TreeGrafter"/>
</dbReference>
<dbReference type="GO" id="GO:0015087">
    <property type="term" value="F:cobalt ion transmembrane transporter activity"/>
    <property type="evidence" value="ECO:0007669"/>
    <property type="project" value="TreeGrafter"/>
</dbReference>